<keyword evidence="3" id="KW-1133">Transmembrane helix</keyword>
<dbReference type="InterPro" id="IPR004474">
    <property type="entry name" value="LytR_CpsA_psr"/>
</dbReference>
<feature type="compositionally biased region" description="Low complexity" evidence="2">
    <location>
        <begin position="18"/>
        <end position="35"/>
    </location>
</feature>
<comment type="similarity">
    <text evidence="1">Belongs to the LytR/CpsA/Psr (LCP) family.</text>
</comment>
<feature type="region of interest" description="Disordered" evidence="2">
    <location>
        <begin position="1"/>
        <end position="46"/>
    </location>
</feature>
<dbReference type="Gene3D" id="3.40.630.190">
    <property type="entry name" value="LCP protein"/>
    <property type="match status" value="1"/>
</dbReference>
<proteinExistence type="inferred from homology"/>
<evidence type="ECO:0000259" key="4">
    <source>
        <dbReference type="Pfam" id="PF03816"/>
    </source>
</evidence>
<evidence type="ECO:0000256" key="2">
    <source>
        <dbReference type="SAM" id="MobiDB-lite"/>
    </source>
</evidence>
<evidence type="ECO:0000256" key="3">
    <source>
        <dbReference type="SAM" id="Phobius"/>
    </source>
</evidence>
<accession>A0A8J6JA80</accession>
<organism evidence="5 6">
    <name type="scientific">Lawsonibacter faecis</name>
    <dbReference type="NCBI Taxonomy" id="2763052"/>
    <lineage>
        <taxon>Bacteria</taxon>
        <taxon>Bacillati</taxon>
        <taxon>Bacillota</taxon>
        <taxon>Clostridia</taxon>
        <taxon>Eubacteriales</taxon>
        <taxon>Oscillospiraceae</taxon>
        <taxon>Lawsonibacter</taxon>
    </lineage>
</organism>
<evidence type="ECO:0000313" key="6">
    <source>
        <dbReference type="Proteomes" id="UP000607645"/>
    </source>
</evidence>
<feature type="compositionally biased region" description="Low complexity" evidence="2">
    <location>
        <begin position="435"/>
        <end position="459"/>
    </location>
</feature>
<feature type="compositionally biased region" description="Low complexity" evidence="2">
    <location>
        <begin position="466"/>
        <end position="487"/>
    </location>
</feature>
<dbReference type="AlphaFoldDB" id="A0A8J6JA80"/>
<dbReference type="NCBIfam" id="TIGR00350">
    <property type="entry name" value="lytR_cpsA_psr"/>
    <property type="match status" value="1"/>
</dbReference>
<evidence type="ECO:0000256" key="1">
    <source>
        <dbReference type="ARBA" id="ARBA00006068"/>
    </source>
</evidence>
<dbReference type="Pfam" id="PF03816">
    <property type="entry name" value="LytR_cpsA_psr"/>
    <property type="match status" value="1"/>
</dbReference>
<dbReference type="PANTHER" id="PTHR33392:SF6">
    <property type="entry name" value="POLYISOPRENYL-TEICHOIC ACID--PEPTIDOGLYCAN TEICHOIC ACID TRANSFERASE TAGU"/>
    <property type="match status" value="1"/>
</dbReference>
<dbReference type="RefSeq" id="WP_186918745.1">
    <property type="nucleotide sequence ID" value="NZ_JACOPQ010000003.1"/>
</dbReference>
<feature type="domain" description="Cell envelope-related transcriptional attenuator" evidence="4">
    <location>
        <begin position="133"/>
        <end position="295"/>
    </location>
</feature>
<dbReference type="PANTHER" id="PTHR33392">
    <property type="entry name" value="POLYISOPRENYL-TEICHOIC ACID--PEPTIDOGLYCAN TEICHOIC ACID TRANSFERASE TAGU"/>
    <property type="match status" value="1"/>
</dbReference>
<reference evidence="5" key="1">
    <citation type="submission" date="2020-08" db="EMBL/GenBank/DDBJ databases">
        <title>Genome public.</title>
        <authorList>
            <person name="Liu C."/>
            <person name="Sun Q."/>
        </authorList>
    </citation>
    <scope>NUCLEOTIDE SEQUENCE</scope>
    <source>
        <strain evidence="5">NSJ-52</strain>
    </source>
</reference>
<keyword evidence="6" id="KW-1185">Reference proteome</keyword>
<feature type="compositionally biased region" description="Basic residues" evidence="2">
    <location>
        <begin position="36"/>
        <end position="46"/>
    </location>
</feature>
<feature type="compositionally biased region" description="Pro residues" evidence="2">
    <location>
        <begin position="488"/>
        <end position="502"/>
    </location>
</feature>
<feature type="transmembrane region" description="Helical" evidence="3">
    <location>
        <begin position="51"/>
        <end position="77"/>
    </location>
</feature>
<protein>
    <submittedName>
        <fullName evidence="5">LCP family protein</fullName>
    </submittedName>
</protein>
<evidence type="ECO:0000313" key="5">
    <source>
        <dbReference type="EMBL" id="MBC5736483.1"/>
    </source>
</evidence>
<keyword evidence="3" id="KW-0812">Transmembrane</keyword>
<feature type="compositionally biased region" description="Pro residues" evidence="2">
    <location>
        <begin position="524"/>
        <end position="536"/>
    </location>
</feature>
<sequence length="548" mass="58679">MNPDQNKKKGGARLAKDATPPAAETEPRAAGGAKPPKTKKPKKKRTPKQQALFVGYIIVMVLAGLIVAVGIFLAVFIQKPEQVQQTGRPTKEPVSPTASVDPTGEPVDEPSGDRKEDFYTFLLVGRDTYGGGNTDTMMLCSYDIPNQKVSVMSIPRDTMVNVSWDIKRINSVYNMYGGGEDGMDALKAEIAELVGFQPDYTFVVEWEAVGEIVDAVGGVSFDVPRRMYYNDLTQHFKIDLQKGYQKLNGSQAMQLLRYRHDSDDNGNILNSGYPDGDLGRIKVQQSFLKAMLEQCLSSLTAEGPIKGLETIKNLAQVFFDNVTTELTVGNMAYFAQQAVFGSGGALSMENVTFVTMPNEGKYVPTKKYGRQSYVVPVVDELVEVVNTHFNPYKEDLRKSELDIMFVNKDGTLGCTGGVLQDTGYNKWILGGGGSSKPSSSPEPSQSTEPSASPAPSDSPSAPPSASPSDQPSASPSAQPSPSASPSDNPAPSPSESLPPEPTPSESLPPEESPSPTPGESQPPAESPSPAPEPDPGIPEGIPVFTPGL</sequence>
<name>A0A8J6JA80_9FIRM</name>
<keyword evidence="3" id="KW-0472">Membrane</keyword>
<dbReference type="InterPro" id="IPR050922">
    <property type="entry name" value="LytR/CpsA/Psr_CW_biosynth"/>
</dbReference>
<gene>
    <name evidence="5" type="ORF">H8S62_05615</name>
</gene>
<dbReference type="Proteomes" id="UP000607645">
    <property type="component" value="Unassembled WGS sequence"/>
</dbReference>
<dbReference type="EMBL" id="JACOPQ010000003">
    <property type="protein sequence ID" value="MBC5736483.1"/>
    <property type="molecule type" value="Genomic_DNA"/>
</dbReference>
<feature type="region of interest" description="Disordered" evidence="2">
    <location>
        <begin position="82"/>
        <end position="114"/>
    </location>
</feature>
<comment type="caution">
    <text evidence="5">The sequence shown here is derived from an EMBL/GenBank/DDBJ whole genome shotgun (WGS) entry which is preliminary data.</text>
</comment>
<feature type="region of interest" description="Disordered" evidence="2">
    <location>
        <begin position="430"/>
        <end position="548"/>
    </location>
</feature>